<name>A0ABW8EPZ0_STRT5</name>
<comment type="caution">
    <text evidence="2">The sequence shown here is derived from an EMBL/GenBank/DDBJ whole genome shotgun (WGS) entry which is preliminary data.</text>
</comment>
<dbReference type="EMBL" id="JBIUYY010000017">
    <property type="protein sequence ID" value="MFJ2825318.1"/>
    <property type="molecule type" value="Genomic_DNA"/>
</dbReference>
<organism evidence="2 3">
    <name type="scientific">Streptomyces toxytricini</name>
    <name type="common">Actinomyces toxytricini</name>
    <dbReference type="NCBI Taxonomy" id="67369"/>
    <lineage>
        <taxon>Bacteria</taxon>
        <taxon>Bacillati</taxon>
        <taxon>Actinomycetota</taxon>
        <taxon>Actinomycetes</taxon>
        <taxon>Kitasatosporales</taxon>
        <taxon>Streptomycetaceae</taxon>
        <taxon>Streptomyces</taxon>
    </lineage>
</organism>
<evidence type="ECO:0000313" key="2">
    <source>
        <dbReference type="EMBL" id="MFJ2825318.1"/>
    </source>
</evidence>
<feature type="chain" id="PRO_5045341381" evidence="1">
    <location>
        <begin position="31"/>
        <end position="176"/>
    </location>
</feature>
<reference evidence="2 3" key="1">
    <citation type="submission" date="2024-10" db="EMBL/GenBank/DDBJ databases">
        <title>The Natural Products Discovery Center: Release of the First 8490 Sequenced Strains for Exploring Actinobacteria Biosynthetic Diversity.</title>
        <authorList>
            <person name="Kalkreuter E."/>
            <person name="Kautsar S.A."/>
            <person name="Yang D."/>
            <person name="Bader C.D."/>
            <person name="Teijaro C.N."/>
            <person name="Fluegel L."/>
            <person name="Davis C.M."/>
            <person name="Simpson J.R."/>
            <person name="Lauterbach L."/>
            <person name="Steele A.D."/>
            <person name="Gui C."/>
            <person name="Meng S."/>
            <person name="Li G."/>
            <person name="Viehrig K."/>
            <person name="Ye F."/>
            <person name="Su P."/>
            <person name="Kiefer A.F."/>
            <person name="Nichols A."/>
            <person name="Cepeda A.J."/>
            <person name="Yan W."/>
            <person name="Fan B."/>
            <person name="Jiang Y."/>
            <person name="Adhikari A."/>
            <person name="Zheng C.-J."/>
            <person name="Schuster L."/>
            <person name="Cowan T.M."/>
            <person name="Smanski M.J."/>
            <person name="Chevrette M.G."/>
            <person name="De Carvalho L.P.S."/>
            <person name="Shen B."/>
        </authorList>
    </citation>
    <scope>NUCLEOTIDE SEQUENCE [LARGE SCALE GENOMIC DNA]</scope>
    <source>
        <strain evidence="2 3">NPDC087220</strain>
    </source>
</reference>
<protein>
    <submittedName>
        <fullName evidence="2">Stress protein</fullName>
    </submittedName>
</protein>
<feature type="signal peptide" evidence="1">
    <location>
        <begin position="1"/>
        <end position="30"/>
    </location>
</feature>
<proteinExistence type="predicted"/>
<accession>A0ABW8EPZ0</accession>
<keyword evidence="1" id="KW-0732">Signal</keyword>
<evidence type="ECO:0000313" key="3">
    <source>
        <dbReference type="Proteomes" id="UP001617351"/>
    </source>
</evidence>
<dbReference type="Proteomes" id="UP001617351">
    <property type="component" value="Unassembled WGS sequence"/>
</dbReference>
<gene>
    <name evidence="2" type="ORF">ACIO7M_30010</name>
</gene>
<dbReference type="RefSeq" id="WP_402386480.1">
    <property type="nucleotide sequence ID" value="NZ_JBIUYY010000017.1"/>
</dbReference>
<evidence type="ECO:0000256" key="1">
    <source>
        <dbReference type="SAM" id="SignalP"/>
    </source>
</evidence>
<keyword evidence="3" id="KW-1185">Reference proteome</keyword>
<sequence>MSLSRKRIALALVSSVAAAGVLLPATASYAAEASPAAKPRPAAVQAAVPGEAGALAGKVDVASAVLDITQKIMNIVTEAIERKQNRSGYVKSLMEGAFYESGQRYNVMVINDANGHTAHLNGIVYDAKVSGIHGKYRVIVFESGQFTNHGDGGWINWAFRGWFDRDGGYVNFRRSW</sequence>